<organism evidence="2 3">
    <name type="scientific">Exercitatus varius</name>
    <dbReference type="NCBI Taxonomy" id="67857"/>
    <lineage>
        <taxon>Bacteria</taxon>
        <taxon>Pseudomonadati</taxon>
        <taxon>Pseudomonadota</taxon>
        <taxon>Gammaproteobacteria</taxon>
        <taxon>Pasteurellales</taxon>
        <taxon>Pasteurellaceae</taxon>
        <taxon>Exercitatus</taxon>
    </lineage>
</organism>
<sequence length="220" mass="25150">MENYTNPKFKRESFHCPNCGTYSHMHWNRLINGSSWTEYYQCICSCCKKNSLWRANKVDHLNNHCDGEMIYPDFGLAPLPETDMPEDVKADYMEASRIFSRSKRGAAALLRLALQKLCKHLEQKGDNINDDIRSLAKNHVLPKQVIQVADTLRITGNNAVHPGTMSDDDFDDVAGKMFDLLNFIVRKGISEPKQLNELYLKMPENARKAAENADIRNANK</sequence>
<gene>
    <name evidence="2" type="ORF">P7M32_04525</name>
</gene>
<dbReference type="EMBL" id="JARQTX010000006">
    <property type="protein sequence ID" value="MDG2945690.1"/>
    <property type="molecule type" value="Genomic_DNA"/>
</dbReference>
<evidence type="ECO:0000313" key="3">
    <source>
        <dbReference type="Proteomes" id="UP001216057"/>
    </source>
</evidence>
<dbReference type="InterPro" id="IPR025285">
    <property type="entry name" value="DUF4145"/>
</dbReference>
<evidence type="ECO:0000259" key="1">
    <source>
        <dbReference type="Pfam" id="PF13643"/>
    </source>
</evidence>
<reference evidence="2 3" key="1">
    <citation type="submission" date="2023-03" db="EMBL/GenBank/DDBJ databases">
        <title>Classification of Bisgaard taxon 6 and taxon 10 as Exercitatus varius gen. nov., spec. nov.</title>
        <authorList>
            <person name="Christensen H."/>
        </authorList>
    </citation>
    <scope>NUCLEOTIDE SEQUENCE [LARGE SCALE GENOMIC DNA]</scope>
    <source>
        <strain evidence="2 3">23350_01</strain>
    </source>
</reference>
<feature type="domain" description="DUF4145" evidence="1">
    <location>
        <begin position="94"/>
        <end position="172"/>
    </location>
</feature>
<dbReference type="Pfam" id="PF13643">
    <property type="entry name" value="DUF4145"/>
    <property type="match status" value="1"/>
</dbReference>
<protein>
    <submittedName>
        <fullName evidence="2">DUF4145 domain-containing protein</fullName>
    </submittedName>
</protein>
<name>A0ABT6ETM8_9PAST</name>
<dbReference type="RefSeq" id="WP_317485766.1">
    <property type="nucleotide sequence ID" value="NZ_JARQTX010000006.1"/>
</dbReference>
<proteinExistence type="predicted"/>
<evidence type="ECO:0000313" key="2">
    <source>
        <dbReference type="EMBL" id="MDG2945690.1"/>
    </source>
</evidence>
<keyword evidence="3" id="KW-1185">Reference proteome</keyword>
<accession>A0ABT6ETM8</accession>
<dbReference type="Proteomes" id="UP001216057">
    <property type="component" value="Unassembled WGS sequence"/>
</dbReference>
<comment type="caution">
    <text evidence="2">The sequence shown here is derived from an EMBL/GenBank/DDBJ whole genome shotgun (WGS) entry which is preliminary data.</text>
</comment>